<name>A0ABP7U686_9FLAO</name>
<gene>
    <name evidence="2" type="ORF">GCM10022386_22910</name>
</gene>
<proteinExistence type="predicted"/>
<comment type="caution">
    <text evidence="2">The sequence shown here is derived from an EMBL/GenBank/DDBJ whole genome shotgun (WGS) entry which is preliminary data.</text>
</comment>
<feature type="chain" id="PRO_5045785529" evidence="1">
    <location>
        <begin position="20"/>
        <end position="783"/>
    </location>
</feature>
<protein>
    <submittedName>
        <fullName evidence="2">Uncharacterized protein</fullName>
    </submittedName>
</protein>
<reference evidence="3" key="1">
    <citation type="journal article" date="2019" name="Int. J. Syst. Evol. Microbiol.">
        <title>The Global Catalogue of Microorganisms (GCM) 10K type strain sequencing project: providing services to taxonomists for standard genome sequencing and annotation.</title>
        <authorList>
            <consortium name="The Broad Institute Genomics Platform"/>
            <consortium name="The Broad Institute Genome Sequencing Center for Infectious Disease"/>
            <person name="Wu L."/>
            <person name="Ma J."/>
        </authorList>
    </citation>
    <scope>NUCLEOTIDE SEQUENCE [LARGE SCALE GENOMIC DNA]</scope>
    <source>
        <strain evidence="3">JCM 17064</strain>
    </source>
</reference>
<sequence>MFKTIFLIVLLVTTSLLNAQETPDENRDKIVAALENYFFLEREAIHLHLDKSTFLTNEKIWLQGYVINRKTKKAFFTTNVYVVLYDEAGTVVTEKLVYAYNGTFSGVIDLNPKLHSGLYYIQVYTNWMNNFSEDESSIFKINIINPQEGIKNYNKIDQESLDITLHPEGGNFINGIKNTIGIRVKDCRNNAPDNLEAIIQNSKGETLKTVRLNASGLGKFEVTPDDDFNNVSVTYQNKSITKTFTDKNGIGFGLEVNNFSMEGKTIIKIKTNLATMSIFKDKKAYLVVHQDNKQFIYDLEINKNALEQTILLQNTDLFGGINTIRIIDNNQKEWANRTLYNAPKKEAPIVITKNGRKADQLEFVGYAATANTNLSISVLPTDTKSTAENYSIVAGLSINPYISEPLINANYYLLQPKRITNYELDLFLMNQTHPKYNWENIKSSKPATNFSFDIGLSLKGTISPNIKNKTDHKVKIVSFKDQIIKSTEVNDKGEYLFENLILTDSTSLAMSVLKLPNFESVEGKINYQLLNRKKPFYKAFKPTVQCKEITAEKLSTDLELPKFASEAIQLEEVKIEKKLTYQRVIGNSFLNGYKVDEKMEYIDLLSFIERNGFIVERRFGEATIYSRVNNTINAQRPTPLIVVDGRALMTQFEFTTMRMSDFDEIYLSSNALVPGMQNHTGIIRAYTKKNIKPGYIKADPNNVLIKEAFSIYPSFKNADYKSTNNTGFDYYGLIEWKSLIRANDEGQFLFRITDYNKPEVKVIIEGITPEGKLIHDEVILEMK</sequence>
<accession>A0ABP7U686</accession>
<evidence type="ECO:0000256" key="1">
    <source>
        <dbReference type="SAM" id="SignalP"/>
    </source>
</evidence>
<keyword evidence="1" id="KW-0732">Signal</keyword>
<keyword evidence="3" id="KW-1185">Reference proteome</keyword>
<evidence type="ECO:0000313" key="3">
    <source>
        <dbReference type="Proteomes" id="UP001500968"/>
    </source>
</evidence>
<dbReference type="Proteomes" id="UP001500968">
    <property type="component" value="Unassembled WGS sequence"/>
</dbReference>
<dbReference type="Gene3D" id="2.60.40.1930">
    <property type="match status" value="1"/>
</dbReference>
<organism evidence="2 3">
    <name type="scientific">Flavobacterium cheonhonense</name>
    <dbReference type="NCBI Taxonomy" id="706185"/>
    <lineage>
        <taxon>Bacteria</taxon>
        <taxon>Pseudomonadati</taxon>
        <taxon>Bacteroidota</taxon>
        <taxon>Flavobacteriia</taxon>
        <taxon>Flavobacteriales</taxon>
        <taxon>Flavobacteriaceae</taxon>
        <taxon>Flavobacterium</taxon>
    </lineage>
</organism>
<feature type="signal peptide" evidence="1">
    <location>
        <begin position="1"/>
        <end position="19"/>
    </location>
</feature>
<evidence type="ECO:0000313" key="2">
    <source>
        <dbReference type="EMBL" id="GAA4036727.1"/>
    </source>
</evidence>
<dbReference type="EMBL" id="BAABCR010000015">
    <property type="protein sequence ID" value="GAA4036727.1"/>
    <property type="molecule type" value="Genomic_DNA"/>
</dbReference>
<dbReference type="RefSeq" id="WP_324690167.1">
    <property type="nucleotide sequence ID" value="NZ_BAABCR010000015.1"/>
</dbReference>